<evidence type="ECO:0000259" key="1">
    <source>
        <dbReference type="PROSITE" id="PS50011"/>
    </source>
</evidence>
<dbReference type="Gene3D" id="1.10.510.10">
    <property type="entry name" value="Transferase(Phosphotransferase) domain 1"/>
    <property type="match status" value="1"/>
</dbReference>
<protein>
    <recommendedName>
        <fullName evidence="1">Protein kinase domain-containing protein</fullName>
    </recommendedName>
</protein>
<dbReference type="InterPro" id="IPR000719">
    <property type="entry name" value="Prot_kinase_dom"/>
</dbReference>
<accession>A0ABQ3J427</accession>
<dbReference type="SUPFAM" id="SSF56112">
    <property type="entry name" value="Protein kinase-like (PK-like)"/>
    <property type="match status" value="1"/>
</dbReference>
<feature type="domain" description="Protein kinase" evidence="1">
    <location>
        <begin position="27"/>
        <end position="334"/>
    </location>
</feature>
<gene>
    <name evidence="2" type="ORF">GCM10011501_34320</name>
</gene>
<reference evidence="3" key="1">
    <citation type="journal article" date="2019" name="Int. J. Syst. Evol. Microbiol.">
        <title>The Global Catalogue of Microorganisms (GCM) 10K type strain sequencing project: providing services to taxonomists for standard genome sequencing and annotation.</title>
        <authorList>
            <consortium name="The Broad Institute Genomics Platform"/>
            <consortium name="The Broad Institute Genome Sequencing Center for Infectious Disease"/>
            <person name="Wu L."/>
            <person name="Ma J."/>
        </authorList>
    </citation>
    <scope>NUCLEOTIDE SEQUENCE [LARGE SCALE GENOMIC DNA]</scope>
    <source>
        <strain evidence="3">CGMCC 1.15922</strain>
    </source>
</reference>
<keyword evidence="3" id="KW-1185">Reference proteome</keyword>
<dbReference type="PROSITE" id="PS50011">
    <property type="entry name" value="PROTEIN_KINASE_DOM"/>
    <property type="match status" value="1"/>
</dbReference>
<organism evidence="2 3">
    <name type="scientific">Thalassotalea profundi</name>
    <dbReference type="NCBI Taxonomy" id="2036687"/>
    <lineage>
        <taxon>Bacteria</taxon>
        <taxon>Pseudomonadati</taxon>
        <taxon>Pseudomonadota</taxon>
        <taxon>Gammaproteobacteria</taxon>
        <taxon>Alteromonadales</taxon>
        <taxon>Colwelliaceae</taxon>
        <taxon>Thalassotalea</taxon>
    </lineage>
</organism>
<sequence length="501" mass="56552">MQNKGYKQMTSEQTKKRIVTDTFGQDFELVKKIGHGGQGEVYTTQVDNVLVKMNTQQHVNKRRNWLEHIRWLMRQPLEQLNIAKPFSRIAMNKKSIGYAMELMDGLIPLESLMNETEELIAAEGSPEHYLSTGGLKRRMTILAKLARTLSDLHARGLAYGDLSPANIFVSENPDYSEVWLIDCDNICVNQRESFDSLVDEGKPGRIFSPGFGAPEVVNGDSFVSSLTDAWSFAIVAMKLLTTNHPFIGEAVENGTPEDEERAFAGELPWIYHPTDHANALDEDYPKGIPLELVALKPLYNLFEQCFNAGKNEPLARPSLSEWAEVFEQLAHMLVKCQNHECNASFNFSVNDGQLECPFCGSVMNNTQVLLIRNNLHDPSILELPNTQPSDAYFDTGYHQTLNIGETIVIKNSCPGSMYWPESQELLSISFSNEGLEITPIGAKSFEMGFADFKLELDKHKLQTFNSKTPVSASTRANKWLIIKPIYETSEPQMTNLFRLRW</sequence>
<dbReference type="Proteomes" id="UP000626370">
    <property type="component" value="Unassembled WGS sequence"/>
</dbReference>
<dbReference type="InterPro" id="IPR011009">
    <property type="entry name" value="Kinase-like_dom_sf"/>
</dbReference>
<comment type="caution">
    <text evidence="2">The sequence shown here is derived from an EMBL/GenBank/DDBJ whole genome shotgun (WGS) entry which is preliminary data.</text>
</comment>
<proteinExistence type="predicted"/>
<dbReference type="InterPro" id="IPR050167">
    <property type="entry name" value="Ser_Thr_protein_kinase"/>
</dbReference>
<evidence type="ECO:0000313" key="2">
    <source>
        <dbReference type="EMBL" id="GHF02039.1"/>
    </source>
</evidence>
<name>A0ABQ3J427_9GAMM</name>
<dbReference type="EMBL" id="BNAH01000018">
    <property type="protein sequence ID" value="GHF02039.1"/>
    <property type="molecule type" value="Genomic_DNA"/>
</dbReference>
<dbReference type="Pfam" id="PF00069">
    <property type="entry name" value="Pkinase"/>
    <property type="match status" value="1"/>
</dbReference>
<dbReference type="PANTHER" id="PTHR23257">
    <property type="entry name" value="SERINE-THREONINE PROTEIN KINASE"/>
    <property type="match status" value="1"/>
</dbReference>
<dbReference type="SMART" id="SM00220">
    <property type="entry name" value="S_TKc"/>
    <property type="match status" value="1"/>
</dbReference>
<evidence type="ECO:0000313" key="3">
    <source>
        <dbReference type="Proteomes" id="UP000626370"/>
    </source>
</evidence>